<proteinExistence type="predicted"/>
<dbReference type="AlphaFoldDB" id="K9VSI7"/>
<dbReference type="RefSeq" id="WP_015179814.1">
    <property type="nucleotide sequence ID" value="NC_019731.1"/>
</dbReference>
<protein>
    <submittedName>
        <fullName evidence="2">Uncharacterized protein</fullName>
    </submittedName>
</protein>
<evidence type="ECO:0000313" key="1">
    <source>
        <dbReference type="EMBL" id="AFZ10849.1"/>
    </source>
</evidence>
<geneLocation type="plasmid" evidence="2 3">
    <name>pOSC7112.03</name>
</geneLocation>
<dbReference type="KEGG" id="oni:Osc7112_6821"/>
<dbReference type="HOGENOM" id="CLU_2317550_0_0_3"/>
<organism evidence="2 3">
    <name type="scientific">Phormidium nigroviride PCC 7112</name>
    <dbReference type="NCBI Taxonomy" id="179408"/>
    <lineage>
        <taxon>Bacteria</taxon>
        <taxon>Bacillati</taxon>
        <taxon>Cyanobacteriota</taxon>
        <taxon>Cyanophyceae</taxon>
        <taxon>Oscillatoriophycideae</taxon>
        <taxon>Oscillatoriales</taxon>
        <taxon>Oscillatoriaceae</taxon>
        <taxon>Phormidium</taxon>
    </lineage>
</organism>
<accession>K9VSI7</accession>
<keyword evidence="3" id="KW-1185">Reference proteome</keyword>
<keyword evidence="2" id="KW-0614">Plasmid</keyword>
<dbReference type="EMBL" id="CP003617">
    <property type="protein sequence ID" value="AFZ10849.1"/>
    <property type="molecule type" value="Genomic_DNA"/>
</dbReference>
<gene>
    <name evidence="1" type="ORF">Osc7112_6750</name>
    <name evidence="2" type="ORF">Osc7112_6821</name>
</gene>
<dbReference type="Proteomes" id="UP000010478">
    <property type="component" value="Plasmid pOSC7112.03"/>
</dbReference>
<evidence type="ECO:0000313" key="2">
    <source>
        <dbReference type="EMBL" id="AFZ10906.1"/>
    </source>
</evidence>
<reference evidence="2 3" key="1">
    <citation type="submission" date="2012-05" db="EMBL/GenBank/DDBJ databases">
        <title>Finished plasmid 3 of genome of Oscillatoria sp. PCC 7112.</title>
        <authorList>
            <consortium name="US DOE Joint Genome Institute"/>
            <person name="Gugger M."/>
            <person name="Coursin T."/>
            <person name="Rippka R."/>
            <person name="Tandeau De Marsac N."/>
            <person name="Huntemann M."/>
            <person name="Wei C.-L."/>
            <person name="Han J."/>
            <person name="Detter J.C."/>
            <person name="Han C."/>
            <person name="Tapia R."/>
            <person name="Davenport K."/>
            <person name="Daligault H."/>
            <person name="Erkkila T."/>
            <person name="Gu W."/>
            <person name="Munk A.C.C."/>
            <person name="Teshima H."/>
            <person name="Xu Y."/>
            <person name="Chain P."/>
            <person name="Chen A."/>
            <person name="Krypides N."/>
            <person name="Mavromatis K."/>
            <person name="Markowitz V."/>
            <person name="Szeto E."/>
            <person name="Ivanova N."/>
            <person name="Mikhailova N."/>
            <person name="Ovchinnikova G."/>
            <person name="Pagani I."/>
            <person name="Pati A."/>
            <person name="Goodwin L."/>
            <person name="Peters L."/>
            <person name="Pitluck S."/>
            <person name="Woyke T."/>
            <person name="Kerfeld C."/>
        </authorList>
    </citation>
    <scope>NUCLEOTIDE SEQUENCE [LARGE SCALE GENOMIC DNA]</scope>
    <source>
        <strain evidence="2 3">PCC 7112</strain>
        <plasmid evidence="2 3">pOSC7112.03</plasmid>
    </source>
</reference>
<dbReference type="KEGG" id="oni:Osc7112_6750"/>
<dbReference type="EMBL" id="CP003617">
    <property type="protein sequence ID" value="AFZ10906.1"/>
    <property type="molecule type" value="Genomic_DNA"/>
</dbReference>
<sequence length="99" mass="10464">MSRRLIFTRSSAVPIAHIAQAVVVATFVEAIDADNCHNSRCGGGCRRGRICPVQTALLYCSSTSVNAPSVVRGSTLLSLPKNSDSQISQIPLSEESVCS</sequence>
<evidence type="ECO:0000313" key="3">
    <source>
        <dbReference type="Proteomes" id="UP000010478"/>
    </source>
</evidence>
<name>K9VSI7_9CYAN</name>